<dbReference type="Proteomes" id="UP001172687">
    <property type="component" value="Unassembled WGS sequence"/>
</dbReference>
<accession>A0ABT8H6Q2</accession>
<dbReference type="Pfam" id="PF21856">
    <property type="entry name" value="EspB_PPE"/>
    <property type="match status" value="1"/>
</dbReference>
<dbReference type="InterPro" id="IPR054056">
    <property type="entry name" value="EspB_PPE"/>
</dbReference>
<dbReference type="InterPro" id="IPR041275">
    <property type="entry name" value="EspB_PE"/>
</dbReference>
<organism evidence="4 5">
    <name type="scientific">Mycolicibacterium austroafricanum</name>
    <name type="common">Mycobacterium austroafricanum</name>
    <dbReference type="NCBI Taxonomy" id="39687"/>
    <lineage>
        <taxon>Bacteria</taxon>
        <taxon>Bacillati</taxon>
        <taxon>Actinomycetota</taxon>
        <taxon>Actinomycetes</taxon>
        <taxon>Mycobacteriales</taxon>
        <taxon>Mycobacteriaceae</taxon>
        <taxon>Mycolicibacterium</taxon>
    </lineage>
</organism>
<keyword evidence="5" id="KW-1185">Reference proteome</keyword>
<feature type="compositionally biased region" description="Gly residues" evidence="1">
    <location>
        <begin position="468"/>
        <end position="483"/>
    </location>
</feature>
<feature type="compositionally biased region" description="Low complexity" evidence="1">
    <location>
        <begin position="352"/>
        <end position="370"/>
    </location>
</feature>
<protein>
    <submittedName>
        <fullName evidence="4">PPE domain-containing protein</fullName>
    </submittedName>
</protein>
<dbReference type="RefSeq" id="WP_036368677.1">
    <property type="nucleotide sequence ID" value="NZ_CP082191.1"/>
</dbReference>
<dbReference type="InterPro" id="IPR038332">
    <property type="entry name" value="PPE_sf"/>
</dbReference>
<feature type="domain" description="ESX-1 secretion-associated protein EspB PPE" evidence="3">
    <location>
        <begin position="143"/>
        <end position="290"/>
    </location>
</feature>
<dbReference type="EMBL" id="JAUHTC010000007">
    <property type="protein sequence ID" value="MDN4516447.1"/>
    <property type="molecule type" value="Genomic_DNA"/>
</dbReference>
<feature type="compositionally biased region" description="Gly residues" evidence="1">
    <location>
        <begin position="322"/>
        <end position="338"/>
    </location>
</feature>
<feature type="compositionally biased region" description="Pro residues" evidence="1">
    <location>
        <begin position="104"/>
        <end position="121"/>
    </location>
</feature>
<gene>
    <name evidence="4" type="ORF">QYF68_01220</name>
</gene>
<proteinExistence type="predicted"/>
<sequence>MADELKVDPDDLDTKAGTVEAIPWGEDPSAVAVADPDKLTPTTASVRNLIKNAEALGAEQRWGIAEGRRLAETLRLVAQAYRAVDEASAGNIDSTLPGGTSSPAPAPVPIPPNSVPAPPPPPPMPGFENVAADGDILDPIETDNKLLEGDQAAALRAAAARWSANAVRLADASAPFEIKIQNWEGVAAEAAYIKFKSFGGWLQTLAGKWTQLAAEAEKLAAAHDQAKAANAPVRAQYEALQTQLMTTPMDGGAQRAVQLQMEQLYQESEAIRETYAKAGQPTPVQPPQPRPDAVAPAAPVTGNGDPNRRGVPAHTEEESRRGGGSGAGQPSGSGGQQPGGQPQIPQEAPVSPMSAAEQAAQGAQQAAPQGGSQGGSPGGGSQGGGSQGGSPAGGSQGGAPGGGMPGLGKGEPKLPTDPSLRPAAAGGGGSGGGGGGGGVPAGPLQPAVGAETVAPTPIVPAAAAGPGVSSGSGGVAGGMGAGGMAPMMGGAHGGGAGEKKRNPALSPDEPLYVEDRPHTEQVIGVRPRRRGAAEDTKKGDT</sequence>
<dbReference type="Pfam" id="PF18625">
    <property type="entry name" value="EspB_PE"/>
    <property type="match status" value="1"/>
</dbReference>
<comment type="caution">
    <text evidence="4">The sequence shown here is derived from an EMBL/GenBank/DDBJ whole genome shotgun (WGS) entry which is preliminary data.</text>
</comment>
<feature type="region of interest" description="Disordered" evidence="1">
    <location>
        <begin position="90"/>
        <end position="121"/>
    </location>
</feature>
<evidence type="ECO:0000259" key="2">
    <source>
        <dbReference type="Pfam" id="PF18625"/>
    </source>
</evidence>
<feature type="compositionally biased region" description="Low complexity" evidence="1">
    <location>
        <begin position="291"/>
        <end position="300"/>
    </location>
</feature>
<feature type="compositionally biased region" description="Low complexity" evidence="1">
    <location>
        <begin position="441"/>
        <end position="450"/>
    </location>
</feature>
<evidence type="ECO:0000259" key="3">
    <source>
        <dbReference type="Pfam" id="PF21856"/>
    </source>
</evidence>
<feature type="compositionally biased region" description="Basic and acidic residues" evidence="1">
    <location>
        <begin position="531"/>
        <end position="541"/>
    </location>
</feature>
<feature type="compositionally biased region" description="Polar residues" evidence="1">
    <location>
        <begin position="91"/>
        <end position="100"/>
    </location>
</feature>
<feature type="compositionally biased region" description="Gly residues" evidence="1">
    <location>
        <begin position="425"/>
        <end position="440"/>
    </location>
</feature>
<dbReference type="SUPFAM" id="SSF140459">
    <property type="entry name" value="PE/PPE dimer-like"/>
    <property type="match status" value="1"/>
</dbReference>
<feature type="region of interest" description="Disordered" evidence="1">
    <location>
        <begin position="279"/>
        <end position="541"/>
    </location>
</feature>
<feature type="compositionally biased region" description="Gly residues" evidence="1">
    <location>
        <begin position="371"/>
        <end position="409"/>
    </location>
</feature>
<name>A0ABT8H6Q2_MYCAO</name>
<dbReference type="Gene3D" id="1.20.1260.20">
    <property type="entry name" value="PPE superfamily"/>
    <property type="match status" value="1"/>
</dbReference>
<evidence type="ECO:0000313" key="4">
    <source>
        <dbReference type="EMBL" id="MDN4516447.1"/>
    </source>
</evidence>
<evidence type="ECO:0000313" key="5">
    <source>
        <dbReference type="Proteomes" id="UP001172687"/>
    </source>
</evidence>
<evidence type="ECO:0000256" key="1">
    <source>
        <dbReference type="SAM" id="MobiDB-lite"/>
    </source>
</evidence>
<reference evidence="4" key="1">
    <citation type="submission" date="2023-07" db="EMBL/GenBank/DDBJ databases">
        <title>Degradation of tert-butanol by M. austroafricanum TBA100.</title>
        <authorList>
            <person name="Helbich S."/>
            <person name="Vainshtein Y."/>
        </authorList>
    </citation>
    <scope>NUCLEOTIDE SEQUENCE</scope>
    <source>
        <strain evidence="4">TBA100</strain>
    </source>
</reference>
<feature type="domain" description="ESX-1 secretion-associated protein EspB PE" evidence="2">
    <location>
        <begin position="10"/>
        <end position="87"/>
    </location>
</feature>